<comment type="caution">
    <text evidence="2">The sequence shown here is derived from an EMBL/GenBank/DDBJ whole genome shotgun (WGS) entry which is preliminary data.</text>
</comment>
<evidence type="ECO:0000313" key="3">
    <source>
        <dbReference type="Proteomes" id="UP000479639"/>
    </source>
</evidence>
<proteinExistence type="predicted"/>
<dbReference type="EMBL" id="WAJS01000019">
    <property type="protein sequence ID" value="KAB1647011.1"/>
    <property type="molecule type" value="Genomic_DNA"/>
</dbReference>
<dbReference type="AlphaFoldDB" id="A0A7C8BWE6"/>
<dbReference type="Pfam" id="PF09820">
    <property type="entry name" value="AAA-ATPase_like"/>
    <property type="match status" value="1"/>
</dbReference>
<name>A0A7C8BWE6_9ACTN</name>
<reference evidence="2 3" key="1">
    <citation type="submission" date="2019-09" db="EMBL/GenBank/DDBJ databases">
        <title>Whole genome shotgun sequencing (WGS) of Ellagibacter isourolithinifaciens DSM 104140(T) and Adlercreutzia muris DSM 29508(T).</title>
        <authorList>
            <person name="Stoll D.A."/>
            <person name="Danylec N."/>
            <person name="Huch M."/>
        </authorList>
    </citation>
    <scope>NUCLEOTIDE SEQUENCE [LARGE SCALE GENOMIC DNA]</scope>
    <source>
        <strain evidence="2 3">DSM 29508</strain>
    </source>
</reference>
<dbReference type="PANTHER" id="PTHR34825:SF1">
    <property type="entry name" value="AAA-ATPASE-LIKE DOMAIN-CONTAINING PROTEIN"/>
    <property type="match status" value="1"/>
</dbReference>
<dbReference type="InterPro" id="IPR012547">
    <property type="entry name" value="PDDEXK_9"/>
</dbReference>
<keyword evidence="3" id="KW-1185">Reference proteome</keyword>
<feature type="domain" description="AAA-ATPase-like" evidence="1">
    <location>
        <begin position="78"/>
        <end position="299"/>
    </location>
</feature>
<dbReference type="Pfam" id="PF08011">
    <property type="entry name" value="PDDEXK_9"/>
    <property type="match status" value="1"/>
</dbReference>
<evidence type="ECO:0000259" key="1">
    <source>
        <dbReference type="Pfam" id="PF09820"/>
    </source>
</evidence>
<gene>
    <name evidence="2" type="ORF">F8D48_07230</name>
</gene>
<evidence type="ECO:0000313" key="2">
    <source>
        <dbReference type="EMBL" id="KAB1647011.1"/>
    </source>
</evidence>
<dbReference type="Proteomes" id="UP000479639">
    <property type="component" value="Unassembled WGS sequence"/>
</dbReference>
<sequence>MVDHRSPLHPARRAALGGSSWRIITSIGRRSAERRCSVSDQGGGERFCGVYHKGAVRISDLSGRKMLPIGDDLFVTTIENSVFIDKSMLIADVVDSGYKATLFCRPRRFGKSLNLSMLQRFFEIPSPEDAAASNTAPLFEGLAIWDAEGGRYREHHGAYPLIHFSFNDTKKESWPDVLGALADKVAAEYARHGYLLQSDELLPVEKEAYGEIMAGRFGPGELGSSLLRLSRMLFKHHRKRVVVLVDEYDVPVMGGRTKGYYDEAVSFMKGWLTGAFKGNDALAFAVMTGVQRISKESIFSDLNNLVVNTALNLRSDERFGFTDEEVEALAEYLGRESSMEEVRRWYDGYRFGSVDIYNPWSVLNYFENHCMADVYWGNTSGNAVLGDMVGTADDRTLEKLYRLLENGGSVSEPLDTGVVFPDGATPEPVLWSMLYLAGCLTTDDIESPNNRSVSRALRIPNLEIAQLFRGEIVDRFARVAGGGDRLEAFHRALAAGEGDKVTEELGSVLLQGPSYFDLTSENSYLMLMLGLLFGMAGYRDPLSNREAGRGRYDICLNPLDPDRLPVIVMELKVMRAQLGSSLADSLAEAALAQIEDRAYDCAANAGEAGIVRYALVFSGKDVAAATARRAAR</sequence>
<organism evidence="2 3">
    <name type="scientific">Adlercreutzia muris</name>
    <dbReference type="NCBI Taxonomy" id="1796610"/>
    <lineage>
        <taxon>Bacteria</taxon>
        <taxon>Bacillati</taxon>
        <taxon>Actinomycetota</taxon>
        <taxon>Coriobacteriia</taxon>
        <taxon>Eggerthellales</taxon>
        <taxon>Eggerthellaceae</taxon>
        <taxon>Adlercreutzia</taxon>
    </lineage>
</organism>
<dbReference type="PANTHER" id="PTHR34825">
    <property type="entry name" value="CONSERVED PROTEIN, WITH A WEAK D-GALACTARATE DEHYDRATASE/ALTRONATE HYDROLASE DOMAIN"/>
    <property type="match status" value="1"/>
</dbReference>
<accession>A0A7C8BWE6</accession>
<protein>
    <submittedName>
        <fullName evidence="2">AAA family ATPase</fullName>
    </submittedName>
</protein>
<dbReference type="InterPro" id="IPR018631">
    <property type="entry name" value="AAA-ATPase-like_dom"/>
</dbReference>